<keyword evidence="3" id="KW-1185">Reference proteome</keyword>
<gene>
    <name evidence="2" type="ORF">M421DRAFT_419235</name>
</gene>
<dbReference type="GeneID" id="54349716"/>
<proteinExistence type="predicted"/>
<dbReference type="InterPro" id="IPR025204">
    <property type="entry name" value="CENP-L"/>
</dbReference>
<dbReference type="AlphaFoldDB" id="A0A6A5RSU3"/>
<evidence type="ECO:0000313" key="2">
    <source>
        <dbReference type="EMBL" id="KAF1930184.1"/>
    </source>
</evidence>
<dbReference type="Proteomes" id="UP000800082">
    <property type="component" value="Unassembled WGS sequence"/>
</dbReference>
<evidence type="ECO:0000256" key="1">
    <source>
        <dbReference type="SAM" id="MobiDB-lite"/>
    </source>
</evidence>
<dbReference type="RefSeq" id="XP_033450432.1">
    <property type="nucleotide sequence ID" value="XM_033592048.1"/>
</dbReference>
<organism evidence="2 3">
    <name type="scientific">Didymella exigua CBS 183.55</name>
    <dbReference type="NCBI Taxonomy" id="1150837"/>
    <lineage>
        <taxon>Eukaryota</taxon>
        <taxon>Fungi</taxon>
        <taxon>Dikarya</taxon>
        <taxon>Ascomycota</taxon>
        <taxon>Pezizomycotina</taxon>
        <taxon>Dothideomycetes</taxon>
        <taxon>Pleosporomycetidae</taxon>
        <taxon>Pleosporales</taxon>
        <taxon>Pleosporineae</taxon>
        <taxon>Didymellaceae</taxon>
        <taxon>Didymella</taxon>
    </lineage>
</organism>
<accession>A0A6A5RSU3</accession>
<dbReference type="Pfam" id="PF13092">
    <property type="entry name" value="CENP-L"/>
    <property type="match status" value="1"/>
</dbReference>
<reference evidence="2" key="1">
    <citation type="journal article" date="2020" name="Stud. Mycol.">
        <title>101 Dothideomycetes genomes: a test case for predicting lifestyles and emergence of pathogens.</title>
        <authorList>
            <person name="Haridas S."/>
            <person name="Albert R."/>
            <person name="Binder M."/>
            <person name="Bloem J."/>
            <person name="Labutti K."/>
            <person name="Salamov A."/>
            <person name="Andreopoulos B."/>
            <person name="Baker S."/>
            <person name="Barry K."/>
            <person name="Bills G."/>
            <person name="Bluhm B."/>
            <person name="Cannon C."/>
            <person name="Castanera R."/>
            <person name="Culley D."/>
            <person name="Daum C."/>
            <person name="Ezra D."/>
            <person name="Gonzalez J."/>
            <person name="Henrissat B."/>
            <person name="Kuo A."/>
            <person name="Liang C."/>
            <person name="Lipzen A."/>
            <person name="Lutzoni F."/>
            <person name="Magnuson J."/>
            <person name="Mondo S."/>
            <person name="Nolan M."/>
            <person name="Ohm R."/>
            <person name="Pangilinan J."/>
            <person name="Park H.-J."/>
            <person name="Ramirez L."/>
            <person name="Alfaro M."/>
            <person name="Sun H."/>
            <person name="Tritt A."/>
            <person name="Yoshinaga Y."/>
            <person name="Zwiers L.-H."/>
            <person name="Turgeon B."/>
            <person name="Goodwin S."/>
            <person name="Spatafora J."/>
            <person name="Crous P."/>
            <person name="Grigoriev I."/>
        </authorList>
    </citation>
    <scope>NUCLEOTIDE SEQUENCE</scope>
    <source>
        <strain evidence="2">CBS 183.55</strain>
    </source>
</reference>
<name>A0A6A5RSU3_9PLEO</name>
<feature type="compositionally biased region" description="Basic residues" evidence="1">
    <location>
        <begin position="352"/>
        <end position="362"/>
    </location>
</feature>
<dbReference type="EMBL" id="ML978964">
    <property type="protein sequence ID" value="KAF1930184.1"/>
    <property type="molecule type" value="Genomic_DNA"/>
</dbReference>
<evidence type="ECO:0000313" key="3">
    <source>
        <dbReference type="Proteomes" id="UP000800082"/>
    </source>
</evidence>
<feature type="region of interest" description="Disordered" evidence="1">
    <location>
        <begin position="329"/>
        <end position="383"/>
    </location>
</feature>
<dbReference type="OrthoDB" id="8864979at2759"/>
<feature type="region of interest" description="Disordered" evidence="1">
    <location>
        <begin position="289"/>
        <end position="308"/>
    </location>
</feature>
<sequence length="383" mass="40779">MADIPPYPLYNRTYSLYRLSPLHHGAAVLLADGALRTHAKRLREQLKGDAVRGVQVDFAGAEDTARLGPLEACSWDLLGDEDAWIDGHDPLQHDAEASALRALPPPSEPRGIEVRVEYETQSYQALLLRDPRGPAAPDGFSSLPLLLLKMPGAVRDVFLQYLRTAFDAHVAPLRLPSAFITASIETCFRHLSASTSTQTIAGVVGQLSVQLAFPTATTLLRHVDLTIAAADVPGFVARGTHARDRPFTAALSDYLAAHLALDVSHPAVQVSRIACNAFHLGTERLKLAAPDPLAGDSPAEGGASQDASAGQLAVEELVTSLIREAAGSGRFLPGTATKKRAVSSAPAPGGSKRARSKSKRNGRRDDADEDVETQHGQVKALAK</sequence>
<protein>
    <submittedName>
        <fullName evidence="2">Uncharacterized protein</fullName>
    </submittedName>
</protein>